<sequence length="216" mass="24896">MSSYPPIPYPAPVSPSIMQLLVPMPVPRTPEAPYFDERGVRAFLDRILLHGLNAGITNPDELVSYIVFYSSYRVRELIQYMAELDPEIPNRTWSAAKEQMLLLYGLDDEDRRTTEAELLEFCRSRSATSKFHSKFEIELYLREFQYIAAPLLKQGEITMAQRDYYFVCGIPTSLKDWFLCRVPETLRTRSNPITLADSLGILHQLLDPDSLLATPW</sequence>
<dbReference type="EMBL" id="JAWWNJ010000216">
    <property type="protein sequence ID" value="KAK6971280.1"/>
    <property type="molecule type" value="Genomic_DNA"/>
</dbReference>
<keyword evidence="2" id="KW-1185">Reference proteome</keyword>
<dbReference type="Proteomes" id="UP001362999">
    <property type="component" value="Unassembled WGS sequence"/>
</dbReference>
<proteinExistence type="predicted"/>
<comment type="caution">
    <text evidence="1">The sequence shown here is derived from an EMBL/GenBank/DDBJ whole genome shotgun (WGS) entry which is preliminary data.</text>
</comment>
<gene>
    <name evidence="1" type="ORF">R3P38DRAFT_2587421</name>
</gene>
<accession>A0AAV9Z405</accession>
<evidence type="ECO:0000313" key="2">
    <source>
        <dbReference type="Proteomes" id="UP001362999"/>
    </source>
</evidence>
<organism evidence="1 2">
    <name type="scientific">Favolaschia claudopus</name>
    <dbReference type="NCBI Taxonomy" id="2862362"/>
    <lineage>
        <taxon>Eukaryota</taxon>
        <taxon>Fungi</taxon>
        <taxon>Dikarya</taxon>
        <taxon>Basidiomycota</taxon>
        <taxon>Agaricomycotina</taxon>
        <taxon>Agaricomycetes</taxon>
        <taxon>Agaricomycetidae</taxon>
        <taxon>Agaricales</taxon>
        <taxon>Marasmiineae</taxon>
        <taxon>Mycenaceae</taxon>
        <taxon>Favolaschia</taxon>
    </lineage>
</organism>
<evidence type="ECO:0000313" key="1">
    <source>
        <dbReference type="EMBL" id="KAK6971280.1"/>
    </source>
</evidence>
<protein>
    <submittedName>
        <fullName evidence="1">Uncharacterized protein</fullName>
    </submittedName>
</protein>
<feature type="non-terminal residue" evidence="1">
    <location>
        <position position="216"/>
    </location>
</feature>
<name>A0AAV9Z405_9AGAR</name>
<reference evidence="1 2" key="1">
    <citation type="journal article" date="2024" name="J Genomics">
        <title>Draft genome sequencing and assembly of Favolaschia claudopus CIRM-BRFM 2984 isolated from oak limbs.</title>
        <authorList>
            <person name="Navarro D."/>
            <person name="Drula E."/>
            <person name="Chaduli D."/>
            <person name="Cazenave R."/>
            <person name="Ahrendt S."/>
            <person name="Wang J."/>
            <person name="Lipzen A."/>
            <person name="Daum C."/>
            <person name="Barry K."/>
            <person name="Grigoriev I.V."/>
            <person name="Favel A."/>
            <person name="Rosso M.N."/>
            <person name="Martin F."/>
        </authorList>
    </citation>
    <scope>NUCLEOTIDE SEQUENCE [LARGE SCALE GENOMIC DNA]</scope>
    <source>
        <strain evidence="1 2">CIRM-BRFM 2984</strain>
    </source>
</reference>
<dbReference type="AlphaFoldDB" id="A0AAV9Z405"/>